<feature type="transmembrane region" description="Helical" evidence="1">
    <location>
        <begin position="6"/>
        <end position="30"/>
    </location>
</feature>
<keyword evidence="1" id="KW-0472">Membrane</keyword>
<dbReference type="InterPro" id="IPR007163">
    <property type="entry name" value="VCA0040-like"/>
</dbReference>
<feature type="transmembrane region" description="Helical" evidence="1">
    <location>
        <begin position="246"/>
        <end position="264"/>
    </location>
</feature>
<dbReference type="Proteomes" id="UP000077339">
    <property type="component" value="Unassembled WGS sequence"/>
</dbReference>
<protein>
    <recommendedName>
        <fullName evidence="4">DUF368 domain-containing protein</fullName>
    </recommendedName>
</protein>
<keyword evidence="3" id="KW-1185">Reference proteome</keyword>
<keyword evidence="1" id="KW-1133">Transmembrane helix</keyword>
<dbReference type="OrthoDB" id="9793746at2"/>
<dbReference type="AlphaFoldDB" id="A0A176K2G6"/>
<dbReference type="PANTHER" id="PTHR37308:SF1">
    <property type="entry name" value="POLYPRENYL-PHOSPHATE TRANSPORTER"/>
    <property type="match status" value="1"/>
</dbReference>
<feature type="transmembrane region" description="Helical" evidence="1">
    <location>
        <begin position="82"/>
        <end position="100"/>
    </location>
</feature>
<organism evidence="2 3">
    <name type="scientific">Kosmotoga arenicorallina S304</name>
    <dbReference type="NCBI Taxonomy" id="1453497"/>
    <lineage>
        <taxon>Bacteria</taxon>
        <taxon>Thermotogati</taxon>
        <taxon>Thermotogota</taxon>
        <taxon>Thermotogae</taxon>
        <taxon>Kosmotogales</taxon>
        <taxon>Kosmotogaceae</taxon>
        <taxon>Kosmotoga</taxon>
    </lineage>
</organism>
<comment type="caution">
    <text evidence="2">The sequence shown here is derived from an EMBL/GenBank/DDBJ whole genome shotgun (WGS) entry which is preliminary data.</text>
</comment>
<proteinExistence type="predicted"/>
<feature type="transmembrane region" description="Helical" evidence="1">
    <location>
        <begin position="190"/>
        <end position="208"/>
    </location>
</feature>
<evidence type="ECO:0000313" key="2">
    <source>
        <dbReference type="EMBL" id="OAA31406.1"/>
    </source>
</evidence>
<feature type="transmembrane region" description="Helical" evidence="1">
    <location>
        <begin position="112"/>
        <end position="132"/>
    </location>
</feature>
<reference evidence="2 3" key="1">
    <citation type="submission" date="2014-02" db="EMBL/GenBank/DDBJ databases">
        <title>Kosmotoga genome sequencing.</title>
        <authorList>
            <person name="Pollo S.M."/>
            <person name="Charchuk R."/>
            <person name="Nesbo C.L."/>
        </authorList>
    </citation>
    <scope>NUCLEOTIDE SEQUENCE [LARGE SCALE GENOMIC DNA]</scope>
    <source>
        <strain evidence="2 3">S304</strain>
    </source>
</reference>
<dbReference type="PANTHER" id="PTHR37308">
    <property type="entry name" value="INTEGRAL MEMBRANE PROTEIN"/>
    <property type="match status" value="1"/>
</dbReference>
<feature type="transmembrane region" description="Helical" evidence="1">
    <location>
        <begin position="220"/>
        <end position="239"/>
    </location>
</feature>
<gene>
    <name evidence="2" type="ORF">AT15_07885</name>
</gene>
<name>A0A176K2G6_9BACT</name>
<dbReference type="Pfam" id="PF04018">
    <property type="entry name" value="VCA0040-like"/>
    <property type="match status" value="1"/>
</dbReference>
<keyword evidence="1" id="KW-0812">Transmembrane</keyword>
<feature type="transmembrane region" description="Helical" evidence="1">
    <location>
        <begin position="51"/>
        <end position="76"/>
    </location>
</feature>
<evidence type="ECO:0000313" key="3">
    <source>
        <dbReference type="Proteomes" id="UP000077339"/>
    </source>
</evidence>
<accession>A0A176K2G6</accession>
<sequence length="276" mass="29628">MFNSVIGFLMGIANLIPGVSAGTVALLGGIYDRLIHAISDFLSFKASKREIIFLLEIAAGVIIGIIGFSRLVEIIIVNYPSATYGFFTGLVVGGIPSVFSQAGTEKKSKSHWIAFFIGAFFVLSLAFFGKAVNGTEKSLLEHSAARLSYDVLAGMLGSSSMILPGISGAFILLLLGEYHRAIAAINAHDLYIITAIGSGIIIGIVFMSKALNFLIERKKVATFMFLAGLMSGSIPDLLFRPVVPNIIRMSLGIVAGIVFSLYFLRVGKKIQKNRAR</sequence>
<dbReference type="RefSeq" id="WP_084251445.1">
    <property type="nucleotide sequence ID" value="NZ_JFHK01000004.1"/>
</dbReference>
<dbReference type="STRING" id="1453497.AT15_07885"/>
<dbReference type="EMBL" id="JFHK01000004">
    <property type="protein sequence ID" value="OAA31406.1"/>
    <property type="molecule type" value="Genomic_DNA"/>
</dbReference>
<feature type="transmembrane region" description="Helical" evidence="1">
    <location>
        <begin position="152"/>
        <end position="178"/>
    </location>
</feature>
<evidence type="ECO:0000256" key="1">
    <source>
        <dbReference type="SAM" id="Phobius"/>
    </source>
</evidence>
<evidence type="ECO:0008006" key="4">
    <source>
        <dbReference type="Google" id="ProtNLM"/>
    </source>
</evidence>
<dbReference type="PATRIC" id="fig|1453497.3.peg.1567"/>